<evidence type="ECO:0000313" key="1">
    <source>
        <dbReference type="EMBL" id="DAD77494.1"/>
    </source>
</evidence>
<name>A0A8S5M5K2_9CAUD</name>
<dbReference type="EMBL" id="BK014826">
    <property type="protein sequence ID" value="DAD77494.1"/>
    <property type="molecule type" value="Genomic_DNA"/>
</dbReference>
<sequence>MAYFGQFKTAYLQREIPEDVAVSSDSYLQVGQLVKLTPATDKSVGYIAAVTANDAASALAAATHIIAQSDVTLEYGHIPVENRDYRYFPFVYNSFELIGKTQAESRLAAEKYHGVVAAKADLATTFSNAAEGDYGYVSGEGKMYKKGASAWADDSANSRLVNKKVALFKITNEDDVDVSVNV</sequence>
<accession>A0A8S5M5K2</accession>
<proteinExistence type="predicted"/>
<reference evidence="1" key="1">
    <citation type="journal article" date="2021" name="Proc. Natl. Acad. Sci. U.S.A.">
        <title>A Catalog of Tens of Thousands of Viruses from Human Metagenomes Reveals Hidden Associations with Chronic Diseases.</title>
        <authorList>
            <person name="Tisza M.J."/>
            <person name="Buck C.B."/>
        </authorList>
    </citation>
    <scope>NUCLEOTIDE SEQUENCE</scope>
    <source>
        <strain evidence="1">CtaNW81</strain>
    </source>
</reference>
<protein>
    <submittedName>
        <fullName evidence="1">Uncharacterized protein</fullName>
    </submittedName>
</protein>
<organism evidence="1">
    <name type="scientific">Podoviridae sp. ctaNW81</name>
    <dbReference type="NCBI Taxonomy" id="2826562"/>
    <lineage>
        <taxon>Viruses</taxon>
        <taxon>Duplodnaviria</taxon>
        <taxon>Heunggongvirae</taxon>
        <taxon>Uroviricota</taxon>
        <taxon>Caudoviricetes</taxon>
    </lineage>
</organism>